<keyword evidence="3" id="KW-1185">Reference proteome</keyword>
<dbReference type="PANTHER" id="PTHR33127:SF33">
    <property type="entry name" value="DUF295 DOMAIN-CONTAINING PROTEIN"/>
    <property type="match status" value="1"/>
</dbReference>
<dbReference type="OrthoDB" id="683321at2759"/>
<gene>
    <name evidence="2" type="ORF">C2845_PM07G24070</name>
</gene>
<reference evidence="3" key="1">
    <citation type="journal article" date="2019" name="Nat. Commun.">
        <title>The genome of broomcorn millet.</title>
        <authorList>
            <person name="Zou C."/>
            <person name="Miki D."/>
            <person name="Li D."/>
            <person name="Tang Q."/>
            <person name="Xiao L."/>
            <person name="Rajput S."/>
            <person name="Deng P."/>
            <person name="Jia W."/>
            <person name="Huang R."/>
            <person name="Zhang M."/>
            <person name="Sun Y."/>
            <person name="Hu J."/>
            <person name="Fu X."/>
            <person name="Schnable P.S."/>
            <person name="Li F."/>
            <person name="Zhang H."/>
            <person name="Feng B."/>
            <person name="Zhu X."/>
            <person name="Liu R."/>
            <person name="Schnable J.C."/>
            <person name="Zhu J.-K."/>
            <person name="Zhang H."/>
        </authorList>
    </citation>
    <scope>NUCLEOTIDE SEQUENCE [LARGE SCALE GENOMIC DNA]</scope>
</reference>
<name>A0A3L6SKT5_PANMI</name>
<evidence type="ECO:0000313" key="2">
    <source>
        <dbReference type="EMBL" id="RLN22173.1"/>
    </source>
</evidence>
<comment type="caution">
    <text evidence="2">The sequence shown here is derived from an EMBL/GenBank/DDBJ whole genome shotgun (WGS) entry which is preliminary data.</text>
</comment>
<protein>
    <recommendedName>
        <fullName evidence="1">KIB1-4 beta-propeller domain-containing protein</fullName>
    </recommendedName>
</protein>
<evidence type="ECO:0000313" key="3">
    <source>
        <dbReference type="Proteomes" id="UP000275267"/>
    </source>
</evidence>
<accession>A0A3L6SKT5</accession>
<sequence>MSSRLPLLVFHHRSVHNADADDEMLVFSLSQQKPAREPGARPPRRGERHLLGHAAGLDAPRQGARRVVPGLPVNPRTGDRLPLPDTWEDDDDCEIPQSCKCFLSHKDPTRPGCIVALFRRAAPVVWYCPTVAAGDGGSWSWRRYAYDIGDYPLPPAYRLPTKKIISVIASFQEKPYFIDSTREVCAIDFSTTRPTLQCFDVHGLAVRFPHGMCSGREWLVESQDQLFLVRVCFIDFDPDNIGAIDVYRMDFSSSTRVRWLRVHDIGDAVLLLEDANMAASCPASALGLDANRIYFMRNLVEDDADLCIFDLESNTLEIIRVHRHDGLLLCRIFVAS</sequence>
<dbReference type="PANTHER" id="PTHR33127">
    <property type="entry name" value="TRANSMEMBRANE PROTEIN"/>
    <property type="match status" value="1"/>
</dbReference>
<dbReference type="Proteomes" id="UP000275267">
    <property type="component" value="Unassembled WGS sequence"/>
</dbReference>
<dbReference type="Pfam" id="PF03478">
    <property type="entry name" value="Beta-prop_KIB1-4"/>
    <property type="match status" value="1"/>
</dbReference>
<dbReference type="InterPro" id="IPR005174">
    <property type="entry name" value="KIB1-4_b-propeller"/>
</dbReference>
<proteinExistence type="predicted"/>
<feature type="domain" description="KIB1-4 beta-propeller" evidence="1">
    <location>
        <begin position="73"/>
        <end position="310"/>
    </location>
</feature>
<dbReference type="EMBL" id="PQIB02000004">
    <property type="protein sequence ID" value="RLN22173.1"/>
    <property type="molecule type" value="Genomic_DNA"/>
</dbReference>
<organism evidence="2 3">
    <name type="scientific">Panicum miliaceum</name>
    <name type="common">Proso millet</name>
    <name type="synonym">Broomcorn millet</name>
    <dbReference type="NCBI Taxonomy" id="4540"/>
    <lineage>
        <taxon>Eukaryota</taxon>
        <taxon>Viridiplantae</taxon>
        <taxon>Streptophyta</taxon>
        <taxon>Embryophyta</taxon>
        <taxon>Tracheophyta</taxon>
        <taxon>Spermatophyta</taxon>
        <taxon>Magnoliopsida</taxon>
        <taxon>Liliopsida</taxon>
        <taxon>Poales</taxon>
        <taxon>Poaceae</taxon>
        <taxon>PACMAD clade</taxon>
        <taxon>Panicoideae</taxon>
        <taxon>Panicodae</taxon>
        <taxon>Paniceae</taxon>
        <taxon>Panicinae</taxon>
        <taxon>Panicum</taxon>
        <taxon>Panicum sect. Panicum</taxon>
    </lineage>
</organism>
<evidence type="ECO:0000259" key="1">
    <source>
        <dbReference type="Pfam" id="PF03478"/>
    </source>
</evidence>
<dbReference type="AlphaFoldDB" id="A0A3L6SKT5"/>